<gene>
    <name evidence="7" type="primary">LOC117653714</name>
</gene>
<dbReference type="FunCoup" id="A0A6P9ADN3">
    <property type="interactions" value="1827"/>
</dbReference>
<evidence type="ECO:0000256" key="1">
    <source>
        <dbReference type="ARBA" id="ARBA00004123"/>
    </source>
</evidence>
<dbReference type="GO" id="GO:0006357">
    <property type="term" value="P:regulation of transcription by RNA polymerase II"/>
    <property type="evidence" value="ECO:0007669"/>
    <property type="project" value="TreeGrafter"/>
</dbReference>
<keyword evidence="3" id="KW-0805">Transcription regulation</keyword>
<dbReference type="InParanoid" id="A0A6P9ADN3"/>
<dbReference type="CTD" id="9442"/>
<comment type="similarity">
    <text evidence="2">Belongs to the Mediator complex subunit 27 family.</text>
</comment>
<dbReference type="OrthoDB" id="1868004at2759"/>
<comment type="subcellular location">
    <subcellularLocation>
        <location evidence="1">Nucleus</location>
    </subcellularLocation>
</comment>
<dbReference type="Pfam" id="PF11571">
    <property type="entry name" value="Med27"/>
    <property type="match status" value="1"/>
</dbReference>
<organism evidence="7">
    <name type="scientific">Thrips palmi</name>
    <name type="common">Melon thrips</name>
    <dbReference type="NCBI Taxonomy" id="161013"/>
    <lineage>
        <taxon>Eukaryota</taxon>
        <taxon>Metazoa</taxon>
        <taxon>Ecdysozoa</taxon>
        <taxon>Arthropoda</taxon>
        <taxon>Hexapoda</taxon>
        <taxon>Insecta</taxon>
        <taxon>Pterygota</taxon>
        <taxon>Neoptera</taxon>
        <taxon>Paraneoptera</taxon>
        <taxon>Thysanoptera</taxon>
        <taxon>Terebrantia</taxon>
        <taxon>Thripoidea</taxon>
        <taxon>Thripidae</taxon>
        <taxon>Thrips</taxon>
    </lineage>
</organism>
<evidence type="ECO:0000256" key="4">
    <source>
        <dbReference type="ARBA" id="ARBA00023163"/>
    </source>
</evidence>
<dbReference type="InterPro" id="IPR021627">
    <property type="entry name" value="Mediator_Med27"/>
</dbReference>
<dbReference type="PANTHER" id="PTHR13130">
    <property type="entry name" value="34 KDA TRANSCRIPTIONAL CO-ACTIVATOR-RELATED"/>
    <property type="match status" value="1"/>
</dbReference>
<evidence type="ECO:0000256" key="5">
    <source>
        <dbReference type="ARBA" id="ARBA00023242"/>
    </source>
</evidence>
<protein>
    <submittedName>
        <fullName evidence="7">Mediator of RNA polymerase II transcription subunit 27</fullName>
    </submittedName>
</protein>
<dbReference type="PANTHER" id="PTHR13130:SF4">
    <property type="entry name" value="MEDIATOR OF RNA POLYMERASE II TRANSCRIPTION SUBUNIT 27"/>
    <property type="match status" value="1"/>
</dbReference>
<reference evidence="7" key="1">
    <citation type="submission" date="2025-08" db="UniProtKB">
        <authorList>
            <consortium name="RefSeq"/>
        </authorList>
    </citation>
    <scope>IDENTIFICATION</scope>
    <source>
        <tissue evidence="7">Total insect</tissue>
    </source>
</reference>
<evidence type="ECO:0000256" key="3">
    <source>
        <dbReference type="ARBA" id="ARBA00023015"/>
    </source>
</evidence>
<keyword evidence="5" id="KW-0539">Nucleus</keyword>
<sequence length="294" mass="33514">MAVEPLYNALSAIKTLRSNVAVAFESLGNGIRSDHGEDGKETKFLLELQDQLTVVNNNLRDVEQSIGNLQPPHNPFSLGNSGYLSHEYSHDRQALYSQLVLSYKWTDKVHEYCNLAHAQLSQNSLTRSYTNTASAKRRRVQTSSHNVPPHAVDKVITQIDRLLPEMSVSITRPFATNVVLHVSVGRVLRAIIAFKGLLIEWIIVKGFMESLDLWTESRFKVFRKVTENAHAAVMRFYMPPMPEVSVKSFMTWLHSFNTLFSDTCKGCGLHLRNAMPPTWREFRTLEPYHEECKP</sequence>
<dbReference type="Proteomes" id="UP000515158">
    <property type="component" value="Unplaced"/>
</dbReference>
<dbReference type="KEGG" id="tpal:117653714"/>
<keyword evidence="6" id="KW-1185">Reference proteome</keyword>
<accession>A0A6P9ADN3</accession>
<dbReference type="GeneID" id="117653714"/>
<name>A0A6P9ADN3_THRPL</name>
<dbReference type="GO" id="GO:0016592">
    <property type="term" value="C:mediator complex"/>
    <property type="evidence" value="ECO:0007669"/>
    <property type="project" value="InterPro"/>
</dbReference>
<dbReference type="GO" id="GO:0003713">
    <property type="term" value="F:transcription coactivator activity"/>
    <property type="evidence" value="ECO:0007669"/>
    <property type="project" value="TreeGrafter"/>
</dbReference>
<evidence type="ECO:0000256" key="2">
    <source>
        <dbReference type="ARBA" id="ARBA00008048"/>
    </source>
</evidence>
<evidence type="ECO:0000313" key="7">
    <source>
        <dbReference type="RefSeq" id="XP_034255454.1"/>
    </source>
</evidence>
<dbReference type="RefSeq" id="XP_034255454.1">
    <property type="nucleotide sequence ID" value="XM_034399563.1"/>
</dbReference>
<proteinExistence type="inferred from homology"/>
<dbReference type="AlphaFoldDB" id="A0A6P9ADN3"/>
<evidence type="ECO:0000313" key="6">
    <source>
        <dbReference type="Proteomes" id="UP000515158"/>
    </source>
</evidence>
<keyword evidence="4" id="KW-0804">Transcription</keyword>